<dbReference type="EMBL" id="CM003380">
    <property type="protein sequence ID" value="KOM55288.1"/>
    <property type="molecule type" value="Genomic_DNA"/>
</dbReference>
<evidence type="ECO:0000256" key="1">
    <source>
        <dbReference type="SAM" id="Phobius"/>
    </source>
</evidence>
<dbReference type="PANTHER" id="PTHR34115:SF17">
    <property type="entry name" value="PROTEIN, PUTATIVE-RELATED"/>
    <property type="match status" value="1"/>
</dbReference>
<proteinExistence type="predicted"/>
<reference evidence="3" key="1">
    <citation type="journal article" date="2015" name="Proc. Natl. Acad. Sci. U.S.A.">
        <title>Genome sequencing of adzuki bean (Vigna angularis) provides insight into high starch and low fat accumulation and domestication.</title>
        <authorList>
            <person name="Yang K."/>
            <person name="Tian Z."/>
            <person name="Chen C."/>
            <person name="Luo L."/>
            <person name="Zhao B."/>
            <person name="Wang Z."/>
            <person name="Yu L."/>
            <person name="Li Y."/>
            <person name="Sun Y."/>
            <person name="Li W."/>
            <person name="Chen Y."/>
            <person name="Li Y."/>
            <person name="Zhang Y."/>
            <person name="Ai D."/>
            <person name="Zhao J."/>
            <person name="Shang C."/>
            <person name="Ma Y."/>
            <person name="Wu B."/>
            <person name="Wang M."/>
            <person name="Gao L."/>
            <person name="Sun D."/>
            <person name="Zhang P."/>
            <person name="Guo F."/>
            <person name="Wang W."/>
            <person name="Li Y."/>
            <person name="Wang J."/>
            <person name="Varshney R.K."/>
            <person name="Wang J."/>
            <person name="Ling H.Q."/>
            <person name="Wan P."/>
        </authorList>
    </citation>
    <scope>NUCLEOTIDE SEQUENCE</scope>
    <source>
        <strain evidence="3">cv. Jingnong 6</strain>
    </source>
</reference>
<keyword evidence="1" id="KW-0812">Transmembrane</keyword>
<protein>
    <submittedName>
        <fullName evidence="2">Uncharacterized protein</fullName>
    </submittedName>
</protein>
<dbReference type="AlphaFoldDB" id="A0A0L9VJW9"/>
<sequence length="127" mass="14391">MKQKAYSILMALLLNCIGIKYEGSNKNPFQDASPSKMIFVTAACCHVLVYAVEMSLPTTDFIFHLSGIVGCEALWWILVDEFLWWYLTNVLLLLVASFCFTNYNHVIHFISGTRAHVPNLEAQEAQT</sequence>
<keyword evidence="1" id="KW-1133">Transmembrane helix</keyword>
<feature type="transmembrane region" description="Helical" evidence="1">
    <location>
        <begin position="84"/>
        <end position="104"/>
    </location>
</feature>
<evidence type="ECO:0000313" key="2">
    <source>
        <dbReference type="EMBL" id="KOM55288.1"/>
    </source>
</evidence>
<dbReference type="Gramene" id="KOM55288">
    <property type="protein sequence ID" value="KOM55288"/>
    <property type="gene ID" value="LR48_Vigan10g118000"/>
</dbReference>
<feature type="transmembrane region" description="Helical" evidence="1">
    <location>
        <begin position="61"/>
        <end position="78"/>
    </location>
</feature>
<gene>
    <name evidence="2" type="ORF">LR48_Vigan10g118000</name>
</gene>
<dbReference type="PANTHER" id="PTHR34115">
    <property type="entry name" value="PROTEIN, PUTATIVE-RELATED"/>
    <property type="match status" value="1"/>
</dbReference>
<accession>A0A0L9VJW9</accession>
<dbReference type="OMA" id="TTIFIFH"/>
<dbReference type="InterPro" id="IPR053258">
    <property type="entry name" value="Ca-permeable_cation_channel"/>
</dbReference>
<name>A0A0L9VJW9_PHAAN</name>
<keyword evidence="1" id="KW-0472">Membrane</keyword>
<organism evidence="2 3">
    <name type="scientific">Phaseolus angularis</name>
    <name type="common">Azuki bean</name>
    <name type="synonym">Vigna angularis</name>
    <dbReference type="NCBI Taxonomy" id="3914"/>
    <lineage>
        <taxon>Eukaryota</taxon>
        <taxon>Viridiplantae</taxon>
        <taxon>Streptophyta</taxon>
        <taxon>Embryophyta</taxon>
        <taxon>Tracheophyta</taxon>
        <taxon>Spermatophyta</taxon>
        <taxon>Magnoliopsida</taxon>
        <taxon>eudicotyledons</taxon>
        <taxon>Gunneridae</taxon>
        <taxon>Pentapetalae</taxon>
        <taxon>rosids</taxon>
        <taxon>fabids</taxon>
        <taxon>Fabales</taxon>
        <taxon>Fabaceae</taxon>
        <taxon>Papilionoideae</taxon>
        <taxon>50 kb inversion clade</taxon>
        <taxon>NPAAA clade</taxon>
        <taxon>indigoferoid/millettioid clade</taxon>
        <taxon>Phaseoleae</taxon>
        <taxon>Vigna</taxon>
    </lineage>
</organism>
<dbReference type="Proteomes" id="UP000053144">
    <property type="component" value="Chromosome 10"/>
</dbReference>
<evidence type="ECO:0000313" key="3">
    <source>
        <dbReference type="Proteomes" id="UP000053144"/>
    </source>
</evidence>